<comment type="caution">
    <text evidence="2">The sequence shown here is derived from an EMBL/GenBank/DDBJ whole genome shotgun (WGS) entry which is preliminary data.</text>
</comment>
<sequence>WNRIYSSLFKTYDYWIVIMNKVNEDSNSLRAESIQDTNRSSTIPVRVRSSQSAGLTIEHAGSHTDTMVGPRAQMKVPTAQLPKSGDIKLTSVNMDAGSLFLGSPDKAKRKFKPAPLSHKKLQQRQKMLLEKSELTGRPSVNPPKAQTGTTQPKIKPQTGTTQSRTYDIDDPEQVHWSDLPEEYFQKFKFGEWQKTIFDISDDMASHKTYGDLVERQISNTALHSPPSELAEPRNLPPIDGAQSTTKALRS</sequence>
<feature type="compositionally biased region" description="Polar residues" evidence="1">
    <location>
        <begin position="241"/>
        <end position="250"/>
    </location>
</feature>
<reference evidence="2" key="1">
    <citation type="submission" date="2022-03" db="EMBL/GenBank/DDBJ databases">
        <authorList>
            <person name="Martin C."/>
        </authorList>
    </citation>
    <scope>NUCLEOTIDE SEQUENCE</scope>
</reference>
<evidence type="ECO:0000313" key="3">
    <source>
        <dbReference type="Proteomes" id="UP000749559"/>
    </source>
</evidence>
<keyword evidence="3" id="KW-1185">Reference proteome</keyword>
<feature type="region of interest" description="Disordered" evidence="1">
    <location>
        <begin position="219"/>
        <end position="250"/>
    </location>
</feature>
<gene>
    <name evidence="2" type="ORF">OFUS_LOCUS8126</name>
</gene>
<proteinExistence type="predicted"/>
<dbReference type="AlphaFoldDB" id="A0A8J1UBJ9"/>
<feature type="region of interest" description="Disordered" evidence="1">
    <location>
        <begin position="131"/>
        <end position="170"/>
    </location>
</feature>
<accession>A0A8J1UBJ9</accession>
<feature type="non-terminal residue" evidence="2">
    <location>
        <position position="250"/>
    </location>
</feature>
<feature type="compositionally biased region" description="Polar residues" evidence="1">
    <location>
        <begin position="144"/>
        <end position="165"/>
    </location>
</feature>
<organism evidence="2 3">
    <name type="scientific">Owenia fusiformis</name>
    <name type="common">Polychaete worm</name>
    <dbReference type="NCBI Taxonomy" id="6347"/>
    <lineage>
        <taxon>Eukaryota</taxon>
        <taxon>Metazoa</taxon>
        <taxon>Spiralia</taxon>
        <taxon>Lophotrochozoa</taxon>
        <taxon>Annelida</taxon>
        <taxon>Polychaeta</taxon>
        <taxon>Sedentaria</taxon>
        <taxon>Canalipalpata</taxon>
        <taxon>Sabellida</taxon>
        <taxon>Oweniida</taxon>
        <taxon>Oweniidae</taxon>
        <taxon>Owenia</taxon>
    </lineage>
</organism>
<name>A0A8J1UBJ9_OWEFU</name>
<dbReference type="EMBL" id="CAIIXF020000004">
    <property type="protein sequence ID" value="CAH1781555.1"/>
    <property type="molecule type" value="Genomic_DNA"/>
</dbReference>
<dbReference type="Proteomes" id="UP000749559">
    <property type="component" value="Unassembled WGS sequence"/>
</dbReference>
<evidence type="ECO:0000256" key="1">
    <source>
        <dbReference type="SAM" id="MobiDB-lite"/>
    </source>
</evidence>
<evidence type="ECO:0000313" key="2">
    <source>
        <dbReference type="EMBL" id="CAH1781555.1"/>
    </source>
</evidence>
<protein>
    <submittedName>
        <fullName evidence="2">Uncharacterized protein</fullName>
    </submittedName>
</protein>
<dbReference type="OrthoDB" id="7464126at2759"/>